<accession>A0A8S9PLN3</accession>
<feature type="compositionally biased region" description="Basic and acidic residues" evidence="1">
    <location>
        <begin position="26"/>
        <end position="45"/>
    </location>
</feature>
<dbReference type="AlphaFoldDB" id="A0A8S9PLN3"/>
<evidence type="ECO:0000313" key="3">
    <source>
        <dbReference type="Proteomes" id="UP000712600"/>
    </source>
</evidence>
<organism evidence="2 3">
    <name type="scientific">Brassica cretica</name>
    <name type="common">Mustard</name>
    <dbReference type="NCBI Taxonomy" id="69181"/>
    <lineage>
        <taxon>Eukaryota</taxon>
        <taxon>Viridiplantae</taxon>
        <taxon>Streptophyta</taxon>
        <taxon>Embryophyta</taxon>
        <taxon>Tracheophyta</taxon>
        <taxon>Spermatophyta</taxon>
        <taxon>Magnoliopsida</taxon>
        <taxon>eudicotyledons</taxon>
        <taxon>Gunneridae</taxon>
        <taxon>Pentapetalae</taxon>
        <taxon>rosids</taxon>
        <taxon>malvids</taxon>
        <taxon>Brassicales</taxon>
        <taxon>Brassicaceae</taxon>
        <taxon>Brassiceae</taxon>
        <taxon>Brassica</taxon>
    </lineage>
</organism>
<gene>
    <name evidence="2" type="ORF">F2Q69_00004730</name>
</gene>
<comment type="caution">
    <text evidence="2">The sequence shown here is derived from an EMBL/GenBank/DDBJ whole genome shotgun (WGS) entry which is preliminary data.</text>
</comment>
<dbReference type="Proteomes" id="UP000712600">
    <property type="component" value="Unassembled WGS sequence"/>
</dbReference>
<protein>
    <submittedName>
        <fullName evidence="2">Uncharacterized protein</fullName>
    </submittedName>
</protein>
<feature type="region of interest" description="Disordered" evidence="1">
    <location>
        <begin position="22"/>
        <end position="52"/>
    </location>
</feature>
<dbReference type="EMBL" id="QGKX02001521">
    <property type="protein sequence ID" value="KAF3515041.1"/>
    <property type="molecule type" value="Genomic_DNA"/>
</dbReference>
<sequence>MQDQQQKQLELILTIAKNGKLFESTDSSKKAHNEEKDKTAEEPSTSKKILYQ</sequence>
<reference evidence="2" key="1">
    <citation type="submission" date="2019-12" db="EMBL/GenBank/DDBJ databases">
        <title>Genome sequencing and annotation of Brassica cretica.</title>
        <authorList>
            <person name="Studholme D.J."/>
            <person name="Sarris P."/>
        </authorList>
    </citation>
    <scope>NUCLEOTIDE SEQUENCE</scope>
    <source>
        <strain evidence="2">PFS-109/04</strain>
        <tissue evidence="2">Leaf</tissue>
    </source>
</reference>
<evidence type="ECO:0000256" key="1">
    <source>
        <dbReference type="SAM" id="MobiDB-lite"/>
    </source>
</evidence>
<proteinExistence type="predicted"/>
<name>A0A8S9PLN3_BRACR</name>
<evidence type="ECO:0000313" key="2">
    <source>
        <dbReference type="EMBL" id="KAF3515041.1"/>
    </source>
</evidence>